<feature type="signal peptide" evidence="3">
    <location>
        <begin position="1"/>
        <end position="29"/>
    </location>
</feature>
<dbReference type="Proteomes" id="UP001299235">
    <property type="component" value="Unassembled WGS sequence"/>
</dbReference>
<keyword evidence="1" id="KW-0433">Leucine-rich repeat</keyword>
<dbReference type="PANTHER" id="PTHR46652:SF3">
    <property type="entry name" value="LEUCINE-RICH REPEAT-CONTAINING PROTEIN 9"/>
    <property type="match status" value="1"/>
</dbReference>
<dbReference type="Pfam" id="PF12799">
    <property type="entry name" value="LRR_4"/>
    <property type="match status" value="1"/>
</dbReference>
<feature type="chain" id="PRO_5045601072" evidence="3">
    <location>
        <begin position="30"/>
        <end position="416"/>
    </location>
</feature>
<dbReference type="InterPro" id="IPR001611">
    <property type="entry name" value="Leu-rich_rpt"/>
</dbReference>
<keyword evidence="5" id="KW-1185">Reference proteome</keyword>
<dbReference type="InterPro" id="IPR025875">
    <property type="entry name" value="Leu-rich_rpt_4"/>
</dbReference>
<dbReference type="RefSeq" id="WP_147631775.1">
    <property type="nucleotide sequence ID" value="NZ_JAJEQE010000005.1"/>
</dbReference>
<dbReference type="EMBL" id="JAJEQE010000005">
    <property type="protein sequence ID" value="MCC2148179.1"/>
    <property type="molecule type" value="Genomic_DNA"/>
</dbReference>
<sequence length="416" mass="47222">MGMKKLKKAAMIAAASMFVMMMPMIQTHAAPTDVIENNESGIPDKTLYQNILKVLGKQSTDTFTEQEASSVEELEIVDYKKIPMESLKGIGYLTNLETLKIQDQWQLSSLEGLDGRLKKLDALNVSYSGITSIKEVANLPSLVYLTFEGDKIRSLDGIQGLKNLRSLNVYGNRLTSLQGIESAVNLEDIFLYDNQLTSLKGIENLTKLKKLEVGKNRLKNLKGIEKLTNLEELGVSENRLTDIKEIKNLKKLERIYAFCNKIKTLPNLKQFSKLKYVFCDFSDNLLSEKELAAKLPKRFLTGGKNKKAWLSDQKEFQKLKRTIKLVNPKKKNEISVKTKEISGYAFPEAYVELKNLKTGKTTKCVKADKNGYFKLKKLNLKKWGGAKVQVNLYKYSKEQKRNVQVVCNTVLKVKKK</sequence>
<dbReference type="PANTHER" id="PTHR46652">
    <property type="entry name" value="LEUCINE-RICH REPEAT AND IQ DOMAIN-CONTAINING PROTEIN 1-RELATED"/>
    <property type="match status" value="1"/>
</dbReference>
<evidence type="ECO:0000256" key="3">
    <source>
        <dbReference type="SAM" id="SignalP"/>
    </source>
</evidence>
<keyword evidence="2" id="KW-0677">Repeat</keyword>
<gene>
    <name evidence="4" type="ORF">LKD42_02755</name>
</gene>
<name>A0ABS8ET70_9FIRM</name>
<organism evidence="4 5">
    <name type="scientific">Hominisplanchenecus faecis</name>
    <dbReference type="NCBI Taxonomy" id="2885351"/>
    <lineage>
        <taxon>Bacteria</taxon>
        <taxon>Bacillati</taxon>
        <taxon>Bacillota</taxon>
        <taxon>Clostridia</taxon>
        <taxon>Lachnospirales</taxon>
        <taxon>Lachnospiraceae</taxon>
        <taxon>Hominisplanchenecus</taxon>
    </lineage>
</organism>
<dbReference type="Gene3D" id="3.80.10.10">
    <property type="entry name" value="Ribonuclease Inhibitor"/>
    <property type="match status" value="2"/>
</dbReference>
<comment type="caution">
    <text evidence="4">The sequence shown here is derived from an EMBL/GenBank/DDBJ whole genome shotgun (WGS) entry which is preliminary data.</text>
</comment>
<reference evidence="4 5" key="1">
    <citation type="submission" date="2021-10" db="EMBL/GenBank/DDBJ databases">
        <title>Anaerobic single-cell dispensing facilitates the cultivation of human gut bacteria.</title>
        <authorList>
            <person name="Afrizal A."/>
        </authorList>
    </citation>
    <scope>NUCLEOTIDE SEQUENCE [LARGE SCALE GENOMIC DNA]</scope>
    <source>
        <strain evidence="4 5">CLA-AA-H246</strain>
    </source>
</reference>
<dbReference type="SMART" id="SM00365">
    <property type="entry name" value="LRR_SD22"/>
    <property type="match status" value="6"/>
</dbReference>
<evidence type="ECO:0000313" key="4">
    <source>
        <dbReference type="EMBL" id="MCC2148179.1"/>
    </source>
</evidence>
<dbReference type="InterPro" id="IPR032675">
    <property type="entry name" value="LRR_dom_sf"/>
</dbReference>
<protein>
    <submittedName>
        <fullName evidence="4">Leucine-rich repeat domain-containing protein</fullName>
    </submittedName>
</protein>
<evidence type="ECO:0000256" key="1">
    <source>
        <dbReference type="ARBA" id="ARBA00022614"/>
    </source>
</evidence>
<keyword evidence="3" id="KW-0732">Signal</keyword>
<evidence type="ECO:0000256" key="2">
    <source>
        <dbReference type="ARBA" id="ARBA00022737"/>
    </source>
</evidence>
<evidence type="ECO:0000313" key="5">
    <source>
        <dbReference type="Proteomes" id="UP001299235"/>
    </source>
</evidence>
<dbReference type="InterPro" id="IPR050836">
    <property type="entry name" value="SDS22/Internalin_LRR"/>
</dbReference>
<accession>A0ABS8ET70</accession>
<proteinExistence type="predicted"/>
<dbReference type="SUPFAM" id="SSF52058">
    <property type="entry name" value="L domain-like"/>
    <property type="match status" value="1"/>
</dbReference>
<dbReference type="PROSITE" id="PS51450">
    <property type="entry name" value="LRR"/>
    <property type="match status" value="4"/>
</dbReference>